<dbReference type="PANTHER" id="PTHR47495">
    <property type="entry name" value="ALDEHYDE DEHYDROGENASE"/>
    <property type="match status" value="1"/>
</dbReference>
<dbReference type="Gene3D" id="3.30.365.10">
    <property type="entry name" value="Aldehyde oxidase/xanthine dehydrogenase, molybdopterin binding domain"/>
    <property type="match status" value="4"/>
</dbReference>
<proteinExistence type="predicted"/>
<dbReference type="InterPro" id="IPR008274">
    <property type="entry name" value="AldOxase/xan_DH_MoCoBD1"/>
</dbReference>
<dbReference type="InterPro" id="IPR046867">
    <property type="entry name" value="AldOxase/xan_DH_MoCoBD2"/>
</dbReference>
<dbReference type="InterPro" id="IPR006311">
    <property type="entry name" value="TAT_signal"/>
</dbReference>
<dbReference type="Proteomes" id="UP000473278">
    <property type="component" value="Unassembled WGS sequence"/>
</dbReference>
<dbReference type="EMBL" id="JAALLT010000001">
    <property type="protein sequence ID" value="NGP75029.1"/>
    <property type="molecule type" value="Genomic_DNA"/>
</dbReference>
<dbReference type="GO" id="GO:0016491">
    <property type="term" value="F:oxidoreductase activity"/>
    <property type="evidence" value="ECO:0007669"/>
    <property type="project" value="InterPro"/>
</dbReference>
<dbReference type="PROSITE" id="PS51318">
    <property type="entry name" value="TAT"/>
    <property type="match status" value="1"/>
</dbReference>
<dbReference type="PANTHER" id="PTHR47495:SF2">
    <property type="entry name" value="ALDEHYDE DEHYDROGENASE"/>
    <property type="match status" value="1"/>
</dbReference>
<evidence type="ECO:0000313" key="3">
    <source>
        <dbReference type="Proteomes" id="UP000473278"/>
    </source>
</evidence>
<dbReference type="Pfam" id="PF02738">
    <property type="entry name" value="MoCoBD_1"/>
    <property type="match status" value="1"/>
</dbReference>
<gene>
    <name evidence="2" type="ORF">G3570_00170</name>
</gene>
<dbReference type="AlphaFoldDB" id="A0A6M1SJ45"/>
<feature type="domain" description="Aldehyde oxidase/xanthine dehydrogenase a/b hammerhead" evidence="1">
    <location>
        <begin position="209"/>
        <end position="302"/>
    </location>
</feature>
<dbReference type="PIRSF" id="PIRSF036389">
    <property type="entry name" value="IOR_B"/>
    <property type="match status" value="1"/>
</dbReference>
<name>A0A6M1SJ45_9BACT</name>
<dbReference type="RefSeq" id="WP_165138018.1">
    <property type="nucleotide sequence ID" value="NZ_JAALLT010000001.1"/>
</dbReference>
<reference evidence="2 3" key="1">
    <citation type="submission" date="2020-02" db="EMBL/GenBank/DDBJ databases">
        <title>Balneolaceae bacterium YR4-1, complete genome.</title>
        <authorList>
            <person name="Li Y."/>
            <person name="Wu S."/>
        </authorList>
    </citation>
    <scope>NUCLEOTIDE SEQUENCE [LARGE SCALE GENOMIC DNA]</scope>
    <source>
        <strain evidence="2 3">YR4-1</strain>
    </source>
</reference>
<comment type="caution">
    <text evidence="2">The sequence shown here is derived from an EMBL/GenBank/DDBJ whole genome shotgun (WGS) entry which is preliminary data.</text>
</comment>
<protein>
    <submittedName>
        <fullName evidence="2">Xanthine dehydrogenase family protein molybdopterin-binding subunit</fullName>
    </submittedName>
</protein>
<dbReference type="Gene3D" id="3.90.1170.50">
    <property type="entry name" value="Aldehyde oxidase/xanthine dehydrogenase, a/b hammerhead"/>
    <property type="match status" value="1"/>
</dbReference>
<dbReference type="InterPro" id="IPR000674">
    <property type="entry name" value="Ald_Oxase/Xan_DH_a/b"/>
</dbReference>
<dbReference type="SMART" id="SM01008">
    <property type="entry name" value="Ald_Xan_dh_C"/>
    <property type="match status" value="1"/>
</dbReference>
<keyword evidence="3" id="KW-1185">Reference proteome</keyword>
<sequence length="732" mass="80082">MGSAKTSMGRRSFLKTMAMGGGGLMVGFSWMSALASDSDIENLPDEMFDINAYIQIAPDGTVTILSPNPEIGQNVKTSMPLIVAEELDVDWEQVKVEQAPLNTSKYTRQLAGGSQSIRQGWDSLRMAGATARYLLVAAAAKKWGVNVNNLSTADGVITNKNTGDTIGYGEVASEAVNIPVPEEVPLKNPDDFKLIGKYIKNVDGKEIVTGKPLFGLDFTREGMAIAMIKHPPSFGMKMKSFDATEAKSMPGIYDVFTINTSIGEPQWSDVNAFHELVVVTGETTWQVKKAKDALKVEWETTGDLENSADHTRKLREAITDRTGEVQRKDGTPETVAESAARVVERTYTAPFLAHNTLEPMNFFADVSSDRAELIGPIQTPEQLRGSASQLLGIPESNIMVDMTRMGGGFGRRLYGNFGLEAAAISKKIGGPVKLIYTREDDMTQGTYRPAYAINYKASLDDNGNLQSFQAKGAGIPSSPLFANRYPAGAVDHYSSENVGVETNITTGAWRAPRSNFTAAAEQSFIDELAEVAGKDPIDFRLELFDRAMKNPVGEDNDYDAERYAGVLKLVREKSNWDKEMPGVYRGVAAYYCHNSYVAQVVDLVKDGDSHRIQKVWCAVDCGIVVNREGAINQVEGGIVDGLGHALYSRLTFDNGTPDQDNFNDYRLIRNPEAPQEIEVFFVDSDVHPTGLGEPPLPPVMAAMANALYKATGQRYYNQPLMVAEQEMATRES</sequence>
<organism evidence="2 3">
    <name type="scientific">Halalkalibaculum roseum</name>
    <dbReference type="NCBI Taxonomy" id="2709311"/>
    <lineage>
        <taxon>Bacteria</taxon>
        <taxon>Pseudomonadati</taxon>
        <taxon>Balneolota</taxon>
        <taxon>Balneolia</taxon>
        <taxon>Balneolales</taxon>
        <taxon>Balneolaceae</taxon>
        <taxon>Halalkalibaculum</taxon>
    </lineage>
</organism>
<dbReference type="Pfam" id="PF20256">
    <property type="entry name" value="MoCoBD_2"/>
    <property type="match status" value="2"/>
</dbReference>
<dbReference type="InterPro" id="IPR037165">
    <property type="entry name" value="AldOxase/xan_DH_Mopterin-bd_sf"/>
</dbReference>
<evidence type="ECO:0000259" key="1">
    <source>
        <dbReference type="SMART" id="SM01008"/>
    </source>
</evidence>
<dbReference type="InterPro" id="IPR052516">
    <property type="entry name" value="N-heterocyclic_Hydroxylase"/>
</dbReference>
<dbReference type="InterPro" id="IPR012368">
    <property type="entry name" value="OxRdtase_Mopterin-bd_su_IorB"/>
</dbReference>
<accession>A0A6M1SJ45</accession>
<dbReference type="SUPFAM" id="SSF56003">
    <property type="entry name" value="Molybdenum cofactor-binding domain"/>
    <property type="match status" value="2"/>
</dbReference>
<evidence type="ECO:0000313" key="2">
    <source>
        <dbReference type="EMBL" id="NGP75029.1"/>
    </source>
</evidence>